<dbReference type="SUPFAM" id="SSF161098">
    <property type="entry name" value="MetI-like"/>
    <property type="match status" value="1"/>
</dbReference>
<dbReference type="InterPro" id="IPR051322">
    <property type="entry name" value="AA_ABC_Transporter_Permease"/>
</dbReference>
<dbReference type="KEGG" id="avu:BK816_08335"/>
<dbReference type="CDD" id="cd06261">
    <property type="entry name" value="TM_PBP2"/>
    <property type="match status" value="1"/>
</dbReference>
<dbReference type="InterPro" id="IPR000515">
    <property type="entry name" value="MetI-like"/>
</dbReference>
<dbReference type="Proteomes" id="UP000176288">
    <property type="component" value="Chromosome"/>
</dbReference>
<reference evidence="10 11" key="1">
    <citation type="submission" date="2016-10" db="EMBL/GenBank/DDBJ databases">
        <title>Actinomyces aegypiusis sp. nov., isolated from the Aegypius monachus in Qinghai Tibet Plateau China.</title>
        <authorList>
            <person name="Wang Y."/>
        </authorList>
    </citation>
    <scope>NUCLEOTIDE SEQUENCE [LARGE SCALE GENOMIC DNA]</scope>
    <source>
        <strain evidence="10 11">VUL4_3</strain>
    </source>
</reference>
<evidence type="ECO:0000259" key="9">
    <source>
        <dbReference type="PROSITE" id="PS50928"/>
    </source>
</evidence>
<feature type="transmembrane region" description="Helical" evidence="8">
    <location>
        <begin position="73"/>
        <end position="96"/>
    </location>
</feature>
<evidence type="ECO:0000313" key="10">
    <source>
        <dbReference type="EMBL" id="AOZ73285.1"/>
    </source>
</evidence>
<name>A0A1D9MLX6_9ACTO</name>
<dbReference type="STRING" id="1912795.BK816_08335"/>
<accession>A0A1D9MLX6</accession>
<dbReference type="AlphaFoldDB" id="A0A1D9MLX6"/>
<keyword evidence="5 8" id="KW-0812">Transmembrane</keyword>
<keyword evidence="4" id="KW-1003">Cell membrane</keyword>
<dbReference type="Gene3D" id="1.10.3720.10">
    <property type="entry name" value="MetI-like"/>
    <property type="match status" value="1"/>
</dbReference>
<evidence type="ECO:0000313" key="11">
    <source>
        <dbReference type="Proteomes" id="UP000176288"/>
    </source>
</evidence>
<organism evidence="10 11">
    <name type="scientific">Boudabousia tangfeifanii</name>
    <dbReference type="NCBI Taxonomy" id="1912795"/>
    <lineage>
        <taxon>Bacteria</taxon>
        <taxon>Bacillati</taxon>
        <taxon>Actinomycetota</taxon>
        <taxon>Actinomycetes</taxon>
        <taxon>Actinomycetales</taxon>
        <taxon>Actinomycetaceae</taxon>
        <taxon>Boudabousia</taxon>
    </lineage>
</organism>
<evidence type="ECO:0000256" key="5">
    <source>
        <dbReference type="ARBA" id="ARBA00022692"/>
    </source>
</evidence>
<evidence type="ECO:0000256" key="4">
    <source>
        <dbReference type="ARBA" id="ARBA00022475"/>
    </source>
</evidence>
<proteinExistence type="inferred from homology"/>
<evidence type="ECO:0000256" key="6">
    <source>
        <dbReference type="ARBA" id="ARBA00022989"/>
    </source>
</evidence>
<feature type="transmembrane region" description="Helical" evidence="8">
    <location>
        <begin position="108"/>
        <end position="126"/>
    </location>
</feature>
<dbReference type="FunFam" id="1.10.3720.10:FF:000002">
    <property type="entry name" value="D-methionine ABC transporter permease MetI"/>
    <property type="match status" value="1"/>
</dbReference>
<dbReference type="InterPro" id="IPR035906">
    <property type="entry name" value="MetI-like_sf"/>
</dbReference>
<keyword evidence="3 8" id="KW-0813">Transport</keyword>
<feature type="transmembrane region" description="Helical" evidence="8">
    <location>
        <begin position="40"/>
        <end position="61"/>
    </location>
</feature>
<evidence type="ECO:0000256" key="2">
    <source>
        <dbReference type="ARBA" id="ARBA00007069"/>
    </source>
</evidence>
<dbReference type="GO" id="GO:0005886">
    <property type="term" value="C:plasma membrane"/>
    <property type="evidence" value="ECO:0007669"/>
    <property type="project" value="UniProtKB-SubCell"/>
</dbReference>
<dbReference type="GO" id="GO:0048473">
    <property type="term" value="P:D-methionine transmembrane transport"/>
    <property type="evidence" value="ECO:0007669"/>
    <property type="project" value="TreeGrafter"/>
</dbReference>
<evidence type="ECO:0000256" key="7">
    <source>
        <dbReference type="ARBA" id="ARBA00023136"/>
    </source>
</evidence>
<dbReference type="PROSITE" id="PS50928">
    <property type="entry name" value="ABC_TM1"/>
    <property type="match status" value="1"/>
</dbReference>
<keyword evidence="7 8" id="KW-0472">Membrane</keyword>
<dbReference type="Pfam" id="PF00528">
    <property type="entry name" value="BPD_transp_1"/>
    <property type="match status" value="1"/>
</dbReference>
<gene>
    <name evidence="10" type="ORF">BK816_08335</name>
</gene>
<comment type="similarity">
    <text evidence="2">Belongs to the binding-protein-dependent transport system permease family. CysTW subfamily.</text>
</comment>
<feature type="domain" description="ABC transmembrane type-1" evidence="9">
    <location>
        <begin position="34"/>
        <end position="227"/>
    </location>
</feature>
<comment type="subcellular location">
    <subcellularLocation>
        <location evidence="1 8">Cell membrane</location>
        <topology evidence="1 8">Multi-pass membrane protein</topology>
    </subcellularLocation>
</comment>
<evidence type="ECO:0000256" key="8">
    <source>
        <dbReference type="RuleBase" id="RU363032"/>
    </source>
</evidence>
<evidence type="ECO:0000256" key="3">
    <source>
        <dbReference type="ARBA" id="ARBA00022448"/>
    </source>
</evidence>
<dbReference type="EMBL" id="CP017812">
    <property type="protein sequence ID" value="AOZ73285.1"/>
    <property type="molecule type" value="Genomic_DNA"/>
</dbReference>
<feature type="transmembrane region" description="Helical" evidence="8">
    <location>
        <begin position="209"/>
        <end position="228"/>
    </location>
</feature>
<sequence>MTTLLNAVQPATLLPADGTWFHNPAIQQGLLQAIWETLEMSFVATLITVLIGLPLGLALVATSKGHLFPNPGVNSVLAVIVNFGRSIPFLILAIAIMPFTRLVSGSTLGWKATVVPLVVGAVPYFARLVESNILGIEWGKVEAAQMMGASRSRILFDVLVREASAPLVQSITILAVTIIGYGAMAGALGAGGLGQMAMNYGYSRFEPDVMVITVIMIAIIVQLTQMIGDMISRRVDHR</sequence>
<dbReference type="PANTHER" id="PTHR30450">
    <property type="entry name" value="ABC TRANSPORTER PERMEASE"/>
    <property type="match status" value="1"/>
</dbReference>
<protein>
    <submittedName>
        <fullName evidence="10">Metal ABC transporter permease</fullName>
    </submittedName>
</protein>
<dbReference type="OrthoDB" id="9793490at2"/>
<dbReference type="RefSeq" id="WP_071164748.1">
    <property type="nucleotide sequence ID" value="NZ_CP017812.1"/>
</dbReference>
<evidence type="ECO:0000256" key="1">
    <source>
        <dbReference type="ARBA" id="ARBA00004651"/>
    </source>
</evidence>
<dbReference type="PANTHER" id="PTHR30450:SF1">
    <property type="entry name" value="D-METHIONINE TRANSPORT SYSTEM PERMEASE PROTEIN METI-RELATED"/>
    <property type="match status" value="1"/>
</dbReference>
<keyword evidence="11" id="KW-1185">Reference proteome</keyword>
<keyword evidence="6 8" id="KW-1133">Transmembrane helix</keyword>
<feature type="transmembrane region" description="Helical" evidence="8">
    <location>
        <begin position="171"/>
        <end position="197"/>
    </location>
</feature>